<evidence type="ECO:0000313" key="1">
    <source>
        <dbReference type="EMBL" id="RNL86412.1"/>
    </source>
</evidence>
<comment type="caution">
    <text evidence="1">The sequence shown here is derived from an EMBL/GenBank/DDBJ whole genome shotgun (WGS) entry which is preliminary data.</text>
</comment>
<dbReference type="Pfam" id="PF04978">
    <property type="entry name" value="MST"/>
    <property type="match status" value="1"/>
</dbReference>
<dbReference type="SUPFAM" id="SSF109854">
    <property type="entry name" value="DinB/YfiT-like putative metalloenzymes"/>
    <property type="match status" value="1"/>
</dbReference>
<dbReference type="Gene3D" id="1.20.120.450">
    <property type="entry name" value="dinb family like domain"/>
    <property type="match status" value="1"/>
</dbReference>
<dbReference type="EMBL" id="RJMB01000003">
    <property type="protein sequence ID" value="RNL86412.1"/>
    <property type="molecule type" value="Genomic_DNA"/>
</dbReference>
<dbReference type="InterPro" id="IPR034660">
    <property type="entry name" value="DinB/YfiT-like"/>
</dbReference>
<proteinExistence type="predicted"/>
<dbReference type="OrthoDB" id="4548523at2"/>
<accession>A0A3N0EEX7</accession>
<organism evidence="1 2">
    <name type="scientific">Halostreptopolyspora alba</name>
    <dbReference type="NCBI Taxonomy" id="2487137"/>
    <lineage>
        <taxon>Bacteria</taxon>
        <taxon>Bacillati</taxon>
        <taxon>Actinomycetota</taxon>
        <taxon>Actinomycetes</taxon>
        <taxon>Streptosporangiales</taxon>
        <taxon>Nocardiopsidaceae</taxon>
        <taxon>Halostreptopolyspora</taxon>
    </lineage>
</organism>
<sequence>MAPSSEHSPSAGTLDLAAATQGAATATTKDERTVLTAFLDYERASVVAKVSGLGEQEARRRLVPSLTTPAGILRHLTIVERNWFRSVLRGEPAEELGMPSSGTEESWELPDGATAASLVTEYERTCAHSREIAARLPLDHVVAQHELGEVSLRWILTHMIQETARHAGHADILREQLDGTTGIF</sequence>
<dbReference type="Proteomes" id="UP000269198">
    <property type="component" value="Unassembled WGS sequence"/>
</dbReference>
<evidence type="ECO:0000313" key="2">
    <source>
        <dbReference type="Proteomes" id="UP000269198"/>
    </source>
</evidence>
<dbReference type="RefSeq" id="WP_123199938.1">
    <property type="nucleotide sequence ID" value="NZ_RJMB01000003.1"/>
</dbReference>
<name>A0A3N0EEX7_9ACTN</name>
<protein>
    <submittedName>
        <fullName evidence="1">DinB family protein</fullName>
    </submittedName>
</protein>
<dbReference type="AlphaFoldDB" id="A0A3N0EEX7"/>
<gene>
    <name evidence="1" type="ORF">EFW17_04165</name>
</gene>
<reference evidence="1 2" key="1">
    <citation type="submission" date="2018-11" db="EMBL/GenBank/DDBJ databases">
        <title>The genome draft of YIM 96095.</title>
        <authorList>
            <person name="Tang S.-K."/>
            <person name="Chunyu W.-X."/>
            <person name="Feng Y.-Z."/>
        </authorList>
    </citation>
    <scope>NUCLEOTIDE SEQUENCE [LARGE SCALE GENOMIC DNA]</scope>
    <source>
        <strain evidence="1 2">YIM 96095</strain>
    </source>
</reference>
<keyword evidence="2" id="KW-1185">Reference proteome</keyword>
<dbReference type="InterPro" id="IPR007061">
    <property type="entry name" value="MST-like"/>
</dbReference>